<dbReference type="PANTHER" id="PTHR43471">
    <property type="entry name" value="ABC TRANSPORTER PERMEASE"/>
    <property type="match status" value="1"/>
</dbReference>
<gene>
    <name evidence="7" type="ORF">GCM10025864_26120</name>
</gene>
<reference evidence="8" key="1">
    <citation type="journal article" date="2019" name="Int. J. Syst. Evol. Microbiol.">
        <title>The Global Catalogue of Microorganisms (GCM) 10K type strain sequencing project: providing services to taxonomists for standard genome sequencing and annotation.</title>
        <authorList>
            <consortium name="The Broad Institute Genomics Platform"/>
            <consortium name="The Broad Institute Genome Sequencing Center for Infectious Disease"/>
            <person name="Wu L."/>
            <person name="Ma J."/>
        </authorList>
    </citation>
    <scope>NUCLEOTIDE SEQUENCE [LARGE SCALE GENOMIC DNA]</scope>
    <source>
        <strain evidence="8">NBRC 106348</strain>
    </source>
</reference>
<feature type="transmembrane region" description="Helical" evidence="5">
    <location>
        <begin position="184"/>
        <end position="205"/>
    </location>
</feature>
<evidence type="ECO:0000313" key="8">
    <source>
        <dbReference type="Proteomes" id="UP001157091"/>
    </source>
</evidence>
<organism evidence="7 8">
    <name type="scientific">Luteimicrobium album</name>
    <dbReference type="NCBI Taxonomy" id="1054550"/>
    <lineage>
        <taxon>Bacteria</taxon>
        <taxon>Bacillati</taxon>
        <taxon>Actinomycetota</taxon>
        <taxon>Actinomycetes</taxon>
        <taxon>Micrococcales</taxon>
        <taxon>Luteimicrobium</taxon>
    </lineage>
</organism>
<dbReference type="RefSeq" id="WP_284293557.1">
    <property type="nucleotide sequence ID" value="NZ_BSUK01000001.1"/>
</dbReference>
<proteinExistence type="predicted"/>
<feature type="transmembrane region" description="Helical" evidence="5">
    <location>
        <begin position="274"/>
        <end position="298"/>
    </location>
</feature>
<name>A0ABQ6I252_9MICO</name>
<feature type="transmembrane region" description="Helical" evidence="5">
    <location>
        <begin position="334"/>
        <end position="355"/>
    </location>
</feature>
<dbReference type="EMBL" id="BSUK01000001">
    <property type="protein sequence ID" value="GMA24853.1"/>
    <property type="molecule type" value="Genomic_DNA"/>
</dbReference>
<comment type="caution">
    <text evidence="7">The sequence shown here is derived from an EMBL/GenBank/DDBJ whole genome shotgun (WGS) entry which is preliminary data.</text>
</comment>
<feature type="transmembrane region" description="Helical" evidence="5">
    <location>
        <begin position="234"/>
        <end position="262"/>
    </location>
</feature>
<evidence type="ECO:0000256" key="2">
    <source>
        <dbReference type="ARBA" id="ARBA00022692"/>
    </source>
</evidence>
<sequence>MSTPLSPSAPSSGWSTVRLVAGRELTTRMRSRAYIVTTLVMLVAVIVGGVVLHLAQGSSSAKVVGLTPQTASLTQPLQSAAKAAGDDIEVTQVPDDAAAKSGVEDGSLDAALTGDPESFTVVVKKELDTTSAAVLTSLRQQTALAHAIMQLGGDPRKVSQQLSDVQLDVAPLEPQLERDSAQIVAGYVAGILLFITLQTCAQLVAQGVVEEKSSRVVELLLATVRPWQLMAGKVLGIGVVGLVQVGVVVLGGAGTAAALGLVKASDIDLGATALWALVWFVVGFLMYSLALAALAALVSRQEDIGSVTAPVVMLMIVPYIIGISIAPWNPDSPIVVWLSYLPFCAPLVMPIRIALGTVETWQAVVSVLISLALLPALVWLAGRIYSNAVLRTGARVKLRDALRAA</sequence>
<evidence type="ECO:0000256" key="1">
    <source>
        <dbReference type="ARBA" id="ARBA00004141"/>
    </source>
</evidence>
<accession>A0ABQ6I252</accession>
<protein>
    <submittedName>
        <fullName evidence="7">ABC transporter permease</fullName>
    </submittedName>
</protein>
<keyword evidence="8" id="KW-1185">Reference proteome</keyword>
<keyword evidence="4 5" id="KW-0472">Membrane</keyword>
<dbReference type="PANTHER" id="PTHR43471:SF3">
    <property type="entry name" value="ABC TRANSPORTER PERMEASE PROTEIN NATB"/>
    <property type="match status" value="1"/>
</dbReference>
<evidence type="ECO:0000256" key="4">
    <source>
        <dbReference type="ARBA" id="ARBA00023136"/>
    </source>
</evidence>
<feature type="transmembrane region" description="Helical" evidence="5">
    <location>
        <begin position="33"/>
        <end position="55"/>
    </location>
</feature>
<feature type="domain" description="ABC-2 type transporter transmembrane" evidence="6">
    <location>
        <begin position="34"/>
        <end position="381"/>
    </location>
</feature>
<dbReference type="Proteomes" id="UP001157091">
    <property type="component" value="Unassembled WGS sequence"/>
</dbReference>
<dbReference type="Pfam" id="PF12698">
    <property type="entry name" value="ABC2_membrane_3"/>
    <property type="match status" value="1"/>
</dbReference>
<dbReference type="InterPro" id="IPR013525">
    <property type="entry name" value="ABC2_TM"/>
</dbReference>
<keyword evidence="3 5" id="KW-1133">Transmembrane helix</keyword>
<evidence type="ECO:0000313" key="7">
    <source>
        <dbReference type="EMBL" id="GMA24853.1"/>
    </source>
</evidence>
<keyword evidence="2 5" id="KW-0812">Transmembrane</keyword>
<evidence type="ECO:0000259" key="6">
    <source>
        <dbReference type="Pfam" id="PF12698"/>
    </source>
</evidence>
<feature type="transmembrane region" description="Helical" evidence="5">
    <location>
        <begin position="361"/>
        <end position="381"/>
    </location>
</feature>
<evidence type="ECO:0000256" key="5">
    <source>
        <dbReference type="SAM" id="Phobius"/>
    </source>
</evidence>
<comment type="subcellular location">
    <subcellularLocation>
        <location evidence="1">Membrane</location>
        <topology evidence="1">Multi-pass membrane protein</topology>
    </subcellularLocation>
</comment>
<feature type="transmembrane region" description="Helical" evidence="5">
    <location>
        <begin position="304"/>
        <end position="322"/>
    </location>
</feature>
<evidence type="ECO:0000256" key="3">
    <source>
        <dbReference type="ARBA" id="ARBA00022989"/>
    </source>
</evidence>